<dbReference type="GO" id="GO:0005886">
    <property type="term" value="C:plasma membrane"/>
    <property type="evidence" value="ECO:0007669"/>
    <property type="project" value="UniProtKB-SubCell"/>
</dbReference>
<dbReference type="AlphaFoldDB" id="A0A5M6CQG4"/>
<keyword evidence="7" id="KW-0406">Ion transport</keyword>
<evidence type="ECO:0000256" key="4">
    <source>
        <dbReference type="ARBA" id="ARBA00022475"/>
    </source>
</evidence>
<dbReference type="CDD" id="cd13131">
    <property type="entry name" value="MATE_NorM_like"/>
    <property type="match status" value="1"/>
</dbReference>
<evidence type="ECO:0000256" key="5">
    <source>
        <dbReference type="ARBA" id="ARBA00022692"/>
    </source>
</evidence>
<dbReference type="PIRSF" id="PIRSF006603">
    <property type="entry name" value="DinF"/>
    <property type="match status" value="1"/>
</dbReference>
<feature type="transmembrane region" description="Helical" evidence="10">
    <location>
        <begin position="416"/>
        <end position="437"/>
    </location>
</feature>
<proteinExistence type="predicted"/>
<comment type="caution">
    <text evidence="11">The sequence shown here is derived from an EMBL/GenBank/DDBJ whole genome shotgun (WGS) entry which is preliminary data.</text>
</comment>
<evidence type="ECO:0000313" key="12">
    <source>
        <dbReference type="Proteomes" id="UP000323632"/>
    </source>
</evidence>
<dbReference type="Proteomes" id="UP000323632">
    <property type="component" value="Unassembled WGS sequence"/>
</dbReference>
<dbReference type="GO" id="GO:0042910">
    <property type="term" value="F:xenobiotic transmembrane transporter activity"/>
    <property type="evidence" value="ECO:0007669"/>
    <property type="project" value="InterPro"/>
</dbReference>
<feature type="transmembrane region" description="Helical" evidence="10">
    <location>
        <begin position="270"/>
        <end position="290"/>
    </location>
</feature>
<keyword evidence="6 10" id="KW-1133">Transmembrane helix</keyword>
<feature type="transmembrane region" description="Helical" evidence="10">
    <location>
        <begin position="353"/>
        <end position="370"/>
    </location>
</feature>
<accession>A0A5M6CQG4</accession>
<evidence type="ECO:0000256" key="3">
    <source>
        <dbReference type="ARBA" id="ARBA00022449"/>
    </source>
</evidence>
<feature type="transmembrane region" description="Helical" evidence="10">
    <location>
        <begin position="12"/>
        <end position="36"/>
    </location>
</feature>
<dbReference type="InterPro" id="IPR002528">
    <property type="entry name" value="MATE_fam"/>
</dbReference>
<dbReference type="EMBL" id="VWSH01000001">
    <property type="protein sequence ID" value="KAA5537531.1"/>
    <property type="molecule type" value="Genomic_DNA"/>
</dbReference>
<feature type="transmembrane region" description="Helical" evidence="10">
    <location>
        <begin position="85"/>
        <end position="104"/>
    </location>
</feature>
<dbReference type="PANTHER" id="PTHR43298">
    <property type="entry name" value="MULTIDRUG RESISTANCE PROTEIN NORM-RELATED"/>
    <property type="match status" value="1"/>
</dbReference>
<feature type="transmembrane region" description="Helical" evidence="10">
    <location>
        <begin position="124"/>
        <end position="144"/>
    </location>
</feature>
<protein>
    <recommendedName>
        <fullName evidence="9">Multidrug-efflux transporter</fullName>
    </recommendedName>
</protein>
<keyword evidence="2" id="KW-0813">Transport</keyword>
<name>A0A5M6CQG4_9BACT</name>
<sequence>MVNEAKSTMKLALPIIFGELAQMALHIIDTAMIGNIGNYKQLAAAALVMSVINIPFVFGIGITFAVSQMVSMAHGRRDGQLVSHYFYNGFWLCAIAALIISGGLELGKNILFHLGQDAEVARLAVPFLQLMGWSIIPMILFMALKQFTDGLEFTRTAMLLSILALPINVFINWLLIFGNWGFPRLELVGAGFGTLITRSLVFIVLGLVILSHKTFRKYVAVRSNQWKINRATMQRLLQIGVPSSLQIGMEAGAFCISGIIIGTISPVAQAAHQIALVCASFTFMVSMGLAQGGSIRTSNAFGRKDWTKINAIGRSTLIMALMYGIFCAVLFTSLRNYLPAFFTKENETGAKEVASLAGYLLLFAAIFQISDSTQAVSAGLLRGIKDVKTPTILIAVAYWVVGIPFGYIMAKQFHLGAVGIWLGFIIGLTLSSLFLSIRFLRISGKNKLIPG</sequence>
<dbReference type="GO" id="GO:0006811">
    <property type="term" value="P:monoatomic ion transport"/>
    <property type="evidence" value="ECO:0007669"/>
    <property type="project" value="UniProtKB-KW"/>
</dbReference>
<comment type="subcellular location">
    <subcellularLocation>
        <location evidence="1">Cell membrane</location>
        <topology evidence="1">Multi-pass membrane protein</topology>
    </subcellularLocation>
</comment>
<keyword evidence="5 10" id="KW-0812">Transmembrane</keyword>
<keyword evidence="3" id="KW-0050">Antiport</keyword>
<gene>
    <name evidence="11" type="ORF">F0919_05400</name>
</gene>
<evidence type="ECO:0000256" key="1">
    <source>
        <dbReference type="ARBA" id="ARBA00004651"/>
    </source>
</evidence>
<evidence type="ECO:0000256" key="9">
    <source>
        <dbReference type="ARBA" id="ARBA00031636"/>
    </source>
</evidence>
<dbReference type="InterPro" id="IPR048279">
    <property type="entry name" value="MdtK-like"/>
</dbReference>
<feature type="transmembrane region" description="Helical" evidence="10">
    <location>
        <begin position="236"/>
        <end position="264"/>
    </location>
</feature>
<evidence type="ECO:0000256" key="6">
    <source>
        <dbReference type="ARBA" id="ARBA00022989"/>
    </source>
</evidence>
<evidence type="ECO:0000256" key="10">
    <source>
        <dbReference type="SAM" id="Phobius"/>
    </source>
</evidence>
<feature type="transmembrane region" description="Helical" evidence="10">
    <location>
        <begin position="311"/>
        <end position="333"/>
    </location>
</feature>
<evidence type="ECO:0000256" key="7">
    <source>
        <dbReference type="ARBA" id="ARBA00023065"/>
    </source>
</evidence>
<dbReference type="GO" id="GO:0015297">
    <property type="term" value="F:antiporter activity"/>
    <property type="evidence" value="ECO:0007669"/>
    <property type="project" value="UniProtKB-KW"/>
</dbReference>
<keyword evidence="8 10" id="KW-0472">Membrane</keyword>
<keyword evidence="12" id="KW-1185">Reference proteome</keyword>
<feature type="transmembrane region" description="Helical" evidence="10">
    <location>
        <begin position="156"/>
        <end position="175"/>
    </location>
</feature>
<dbReference type="Pfam" id="PF01554">
    <property type="entry name" value="MatE"/>
    <property type="match status" value="2"/>
</dbReference>
<reference evidence="11 12" key="1">
    <citation type="submission" date="2019-09" db="EMBL/GenBank/DDBJ databases">
        <title>Genome sequence and assembly of Taibaiella sp.</title>
        <authorList>
            <person name="Chhetri G."/>
        </authorList>
    </citation>
    <scope>NUCLEOTIDE SEQUENCE [LARGE SCALE GENOMIC DNA]</scope>
    <source>
        <strain evidence="11 12">KVB11</strain>
    </source>
</reference>
<organism evidence="11 12">
    <name type="scientific">Taibaiella lutea</name>
    <dbReference type="NCBI Taxonomy" id="2608001"/>
    <lineage>
        <taxon>Bacteria</taxon>
        <taxon>Pseudomonadati</taxon>
        <taxon>Bacteroidota</taxon>
        <taxon>Chitinophagia</taxon>
        <taxon>Chitinophagales</taxon>
        <taxon>Chitinophagaceae</taxon>
        <taxon>Taibaiella</taxon>
    </lineage>
</organism>
<dbReference type="InterPro" id="IPR050222">
    <property type="entry name" value="MATE_MdtK"/>
</dbReference>
<evidence type="ECO:0000313" key="11">
    <source>
        <dbReference type="EMBL" id="KAA5537531.1"/>
    </source>
</evidence>
<dbReference type="NCBIfam" id="TIGR00797">
    <property type="entry name" value="matE"/>
    <property type="match status" value="1"/>
</dbReference>
<feature type="transmembrane region" description="Helical" evidence="10">
    <location>
        <begin position="391"/>
        <end position="410"/>
    </location>
</feature>
<feature type="transmembrane region" description="Helical" evidence="10">
    <location>
        <begin position="195"/>
        <end position="215"/>
    </location>
</feature>
<dbReference type="PANTHER" id="PTHR43298:SF2">
    <property type="entry name" value="FMN_FAD EXPORTER YEEO-RELATED"/>
    <property type="match status" value="1"/>
</dbReference>
<evidence type="ECO:0000256" key="8">
    <source>
        <dbReference type="ARBA" id="ARBA00023136"/>
    </source>
</evidence>
<evidence type="ECO:0000256" key="2">
    <source>
        <dbReference type="ARBA" id="ARBA00022448"/>
    </source>
</evidence>
<keyword evidence="4" id="KW-1003">Cell membrane</keyword>
<feature type="transmembrane region" description="Helical" evidence="10">
    <location>
        <begin position="42"/>
        <end position="64"/>
    </location>
</feature>